<dbReference type="PANTHER" id="PTHR16246">
    <property type="entry name" value="HOST CELL FACTOR C1 REGULATOR 1"/>
    <property type="match status" value="1"/>
</dbReference>
<evidence type="ECO:0000313" key="3">
    <source>
        <dbReference type="Proteomes" id="UP001153712"/>
    </source>
</evidence>
<proteinExistence type="predicted"/>
<organism evidence="2 3">
    <name type="scientific">Phyllotreta striolata</name>
    <name type="common">Striped flea beetle</name>
    <name type="synonym">Crioceris striolata</name>
    <dbReference type="NCBI Taxonomy" id="444603"/>
    <lineage>
        <taxon>Eukaryota</taxon>
        <taxon>Metazoa</taxon>
        <taxon>Ecdysozoa</taxon>
        <taxon>Arthropoda</taxon>
        <taxon>Hexapoda</taxon>
        <taxon>Insecta</taxon>
        <taxon>Pterygota</taxon>
        <taxon>Neoptera</taxon>
        <taxon>Endopterygota</taxon>
        <taxon>Coleoptera</taxon>
        <taxon>Polyphaga</taxon>
        <taxon>Cucujiformia</taxon>
        <taxon>Chrysomeloidea</taxon>
        <taxon>Chrysomelidae</taxon>
        <taxon>Galerucinae</taxon>
        <taxon>Alticini</taxon>
        <taxon>Phyllotreta</taxon>
    </lineage>
</organism>
<dbReference type="AlphaFoldDB" id="A0A9N9TN70"/>
<dbReference type="PANTHER" id="PTHR16246:SF2">
    <property type="entry name" value="HOST CELL FACTOR C1 REGULATOR 1"/>
    <property type="match status" value="1"/>
</dbReference>
<reference evidence="2" key="1">
    <citation type="submission" date="2022-01" db="EMBL/GenBank/DDBJ databases">
        <authorList>
            <person name="King R."/>
        </authorList>
    </citation>
    <scope>NUCLEOTIDE SEQUENCE</scope>
</reference>
<evidence type="ECO:0000256" key="1">
    <source>
        <dbReference type="SAM" id="MobiDB-lite"/>
    </source>
</evidence>
<feature type="compositionally biased region" description="Basic and acidic residues" evidence="1">
    <location>
        <begin position="216"/>
        <end position="234"/>
    </location>
</feature>
<dbReference type="Proteomes" id="UP001153712">
    <property type="component" value="Chromosome 3"/>
</dbReference>
<dbReference type="EMBL" id="OU900096">
    <property type="protein sequence ID" value="CAG9859760.1"/>
    <property type="molecule type" value="Genomic_DNA"/>
</dbReference>
<keyword evidence="3" id="KW-1185">Reference proteome</keyword>
<dbReference type="OrthoDB" id="6723881at2759"/>
<name>A0A9N9TN70_PHYSR</name>
<feature type="compositionally biased region" description="Polar residues" evidence="1">
    <location>
        <begin position="239"/>
        <end position="251"/>
    </location>
</feature>
<feature type="region of interest" description="Disordered" evidence="1">
    <location>
        <begin position="212"/>
        <end position="251"/>
    </location>
</feature>
<evidence type="ECO:0000313" key="2">
    <source>
        <dbReference type="EMBL" id="CAG9859760.1"/>
    </source>
</evidence>
<gene>
    <name evidence="2" type="ORF">PHYEVI_LOCUS6128</name>
</gene>
<dbReference type="InterPro" id="IPR029195">
    <property type="entry name" value="HCFC1R1"/>
</dbReference>
<protein>
    <submittedName>
        <fullName evidence="2">Uncharacterized protein</fullName>
    </submittedName>
</protein>
<accession>A0A9N9TN70</accession>
<sequence>MDTKKMTGEPNQNPTSVFGFDTYPPTFPTSWNQNNPFVSTTTHYNPPISEQRIFNQDPGLSFSTPFNVHPTNPQITTPLLNISSNPYEQHFSGFSFGSTKHDAEVVQFPFDTYNKGFGLRCKRKTESPPLRPLKQHITEEKMAEHMSKLHISSETAPPKESEGVRMQRLYMCEEMRKLQTDSILPQSLLSRIERPCTALVLWKPPAKLVPPLGSELDVKKSKNNDKDKLDRVTVESEMGESNLSNMDLDTC</sequence>